<dbReference type="AlphaFoldDB" id="A0A9Q1Q4H1"/>
<name>A0A9Q1Q4H1_9CARY</name>
<keyword evidence="2" id="KW-1185">Reference proteome</keyword>
<comment type="caution">
    <text evidence="1">The sequence shown here is derived from an EMBL/GenBank/DDBJ whole genome shotgun (WGS) entry which is preliminary data.</text>
</comment>
<gene>
    <name evidence="1" type="ORF">Cgig2_024888</name>
</gene>
<proteinExistence type="predicted"/>
<dbReference type="EMBL" id="JAKOGI010000957">
    <property type="protein sequence ID" value="KAJ8428923.1"/>
    <property type="molecule type" value="Genomic_DNA"/>
</dbReference>
<protein>
    <submittedName>
        <fullName evidence="1">Uncharacterized protein</fullName>
    </submittedName>
</protein>
<reference evidence="1" key="1">
    <citation type="submission" date="2022-04" db="EMBL/GenBank/DDBJ databases">
        <title>Carnegiea gigantea Genome sequencing and assembly v2.</title>
        <authorList>
            <person name="Copetti D."/>
            <person name="Sanderson M.J."/>
            <person name="Burquez A."/>
            <person name="Wojciechowski M.F."/>
        </authorList>
    </citation>
    <scope>NUCLEOTIDE SEQUENCE</scope>
    <source>
        <strain evidence="1">SGP5-SGP5p</strain>
        <tissue evidence="1">Aerial part</tissue>
    </source>
</reference>
<evidence type="ECO:0000313" key="2">
    <source>
        <dbReference type="Proteomes" id="UP001153076"/>
    </source>
</evidence>
<sequence>MNTLHTSKGKLTKNFYTYELVGEASSTLVMVKFSLLDVPADLDSKNLPDPETMLRCHYVLTRYGIGDFKRTRSDLFDTNISKDKGKLGSKRNLKIVRFGKPLEPFAPPIEDGFSRVKIPGIEVAIAITHLAFDLPKVEALPPAPHNSIQPTSSQPPLLHNERFLCSADEGLIKFTLHLHATTIIFFSKCLTRVALLQGQIDILNVTEVMDEG</sequence>
<evidence type="ECO:0000313" key="1">
    <source>
        <dbReference type="EMBL" id="KAJ8428923.1"/>
    </source>
</evidence>
<organism evidence="1 2">
    <name type="scientific">Carnegiea gigantea</name>
    <dbReference type="NCBI Taxonomy" id="171969"/>
    <lineage>
        <taxon>Eukaryota</taxon>
        <taxon>Viridiplantae</taxon>
        <taxon>Streptophyta</taxon>
        <taxon>Embryophyta</taxon>
        <taxon>Tracheophyta</taxon>
        <taxon>Spermatophyta</taxon>
        <taxon>Magnoliopsida</taxon>
        <taxon>eudicotyledons</taxon>
        <taxon>Gunneridae</taxon>
        <taxon>Pentapetalae</taxon>
        <taxon>Caryophyllales</taxon>
        <taxon>Cactineae</taxon>
        <taxon>Cactaceae</taxon>
        <taxon>Cactoideae</taxon>
        <taxon>Echinocereeae</taxon>
        <taxon>Carnegiea</taxon>
    </lineage>
</organism>
<dbReference type="Proteomes" id="UP001153076">
    <property type="component" value="Unassembled WGS sequence"/>
</dbReference>
<accession>A0A9Q1Q4H1</accession>